<evidence type="ECO:0000259" key="2">
    <source>
        <dbReference type="Pfam" id="PF22942"/>
    </source>
</evidence>
<comment type="caution">
    <text evidence="3">The sequence shown here is derived from an EMBL/GenBank/DDBJ whole genome shotgun (WGS) entry which is preliminary data.</text>
</comment>
<evidence type="ECO:0000313" key="3">
    <source>
        <dbReference type="EMBL" id="KAK3669115.1"/>
    </source>
</evidence>
<feature type="non-terminal residue" evidence="3">
    <location>
        <position position="360"/>
    </location>
</feature>
<sequence length="360" mass="40711">AGITDEAAITNDEQPSQPPSPRFEHTVSDQLSKEHKEIAAGPVRNELKRLDRRTDPDSQYYYVETVLRTIDESQQANWWDNFALCLIREYDYSNFYVQRTYLQINSEHIKALLKDTIGEYPGISFHTKEISVDAPYHVLFHYRQALRTASEACEVDSEAAAHAKLLLGWIDSEFKDVSEETTNLIEQGMISYKHLWTLLAPGTLIYASVLGQARLFKLQSYAYGMADLKLTLTYHDFDGEDFGDMESVRAVRNFAGASHITELSAYPLGYHADPDGVKSELVKRGRRFEDYAGVHFCNYSGIALEHSGWSMNRFSTSGRVVVDAKTFHRLNPDTAFEVARLGTEPAAVLVKSGTVFEVSR</sequence>
<dbReference type="EMBL" id="JAUTXT010000197">
    <property type="protein sequence ID" value="KAK3669115.1"/>
    <property type="molecule type" value="Genomic_DNA"/>
</dbReference>
<feature type="domain" description="DUF7025" evidence="2">
    <location>
        <begin position="182"/>
        <end position="271"/>
    </location>
</feature>
<feature type="region of interest" description="Disordered" evidence="1">
    <location>
        <begin position="1"/>
        <end position="35"/>
    </location>
</feature>
<dbReference type="AlphaFoldDB" id="A0AAE0WHQ6"/>
<proteinExistence type="predicted"/>
<name>A0AAE0WHQ6_9PEZI</name>
<keyword evidence="4" id="KW-1185">Reference proteome</keyword>
<organism evidence="3 4">
    <name type="scientific">Recurvomyces mirabilis</name>
    <dbReference type="NCBI Taxonomy" id="574656"/>
    <lineage>
        <taxon>Eukaryota</taxon>
        <taxon>Fungi</taxon>
        <taxon>Dikarya</taxon>
        <taxon>Ascomycota</taxon>
        <taxon>Pezizomycotina</taxon>
        <taxon>Dothideomycetes</taxon>
        <taxon>Dothideomycetidae</taxon>
        <taxon>Mycosphaerellales</taxon>
        <taxon>Teratosphaeriaceae</taxon>
        <taxon>Recurvomyces</taxon>
    </lineage>
</organism>
<reference evidence="3" key="1">
    <citation type="submission" date="2023-07" db="EMBL/GenBank/DDBJ databases">
        <title>Black Yeasts Isolated from many extreme environments.</title>
        <authorList>
            <person name="Coleine C."/>
            <person name="Stajich J.E."/>
            <person name="Selbmann L."/>
        </authorList>
    </citation>
    <scope>NUCLEOTIDE SEQUENCE</scope>
    <source>
        <strain evidence="3">CCFEE 5485</strain>
    </source>
</reference>
<dbReference type="PANTHER" id="PTHR46411">
    <property type="entry name" value="FAMILY ATPASE, PUTATIVE-RELATED"/>
    <property type="match status" value="1"/>
</dbReference>
<dbReference type="Proteomes" id="UP001274830">
    <property type="component" value="Unassembled WGS sequence"/>
</dbReference>
<dbReference type="PANTHER" id="PTHR46411:SF2">
    <property type="entry name" value="AAA+ ATPASE DOMAIN-CONTAINING PROTEIN"/>
    <property type="match status" value="1"/>
</dbReference>
<evidence type="ECO:0000313" key="4">
    <source>
        <dbReference type="Proteomes" id="UP001274830"/>
    </source>
</evidence>
<feature type="non-terminal residue" evidence="3">
    <location>
        <position position="1"/>
    </location>
</feature>
<feature type="compositionally biased region" description="Basic and acidic residues" evidence="1">
    <location>
        <begin position="22"/>
        <end position="35"/>
    </location>
</feature>
<dbReference type="Pfam" id="PF22942">
    <property type="entry name" value="DUF7025"/>
    <property type="match status" value="1"/>
</dbReference>
<protein>
    <recommendedName>
        <fullName evidence="2">DUF7025 domain-containing protein</fullName>
    </recommendedName>
</protein>
<accession>A0AAE0WHQ6</accession>
<gene>
    <name evidence="3" type="ORF">LTR78_011019</name>
</gene>
<dbReference type="InterPro" id="IPR054289">
    <property type="entry name" value="DUF7025"/>
</dbReference>
<evidence type="ECO:0000256" key="1">
    <source>
        <dbReference type="SAM" id="MobiDB-lite"/>
    </source>
</evidence>